<dbReference type="PROSITE" id="PS51747">
    <property type="entry name" value="CYT_DCMP_DEAMINASES_2"/>
    <property type="match status" value="1"/>
</dbReference>
<dbReference type="InterPro" id="IPR046341">
    <property type="entry name" value="SET_dom_sf"/>
</dbReference>
<dbReference type="InterPro" id="IPR002125">
    <property type="entry name" value="CMP_dCMP_dom"/>
</dbReference>
<evidence type="ECO:0000259" key="4">
    <source>
        <dbReference type="PROSITE" id="PS50280"/>
    </source>
</evidence>
<dbReference type="InterPro" id="IPR016193">
    <property type="entry name" value="Cytidine_deaminase-like"/>
</dbReference>
<comment type="similarity">
    <text evidence="2">Belongs to the cytidine and deoxycytidylate deaminase family. ADAT3 subfamily.</text>
</comment>
<dbReference type="GO" id="GO:0008033">
    <property type="term" value="P:tRNA processing"/>
    <property type="evidence" value="ECO:0007669"/>
    <property type="project" value="UniProtKB-KW"/>
</dbReference>
<dbReference type="EMBL" id="QPFP01000001">
    <property type="protein sequence ID" value="TEB39907.1"/>
    <property type="molecule type" value="Genomic_DNA"/>
</dbReference>
<feature type="compositionally biased region" description="Low complexity" evidence="3">
    <location>
        <begin position="432"/>
        <end position="450"/>
    </location>
</feature>
<feature type="domain" description="CMP/dCMP-type deaminase" evidence="5">
    <location>
        <begin position="341"/>
        <end position="512"/>
    </location>
</feature>
<dbReference type="InterPro" id="IPR001214">
    <property type="entry name" value="SET_dom"/>
</dbReference>
<evidence type="ECO:0000313" key="6">
    <source>
        <dbReference type="EMBL" id="TEB39907.1"/>
    </source>
</evidence>
<dbReference type="Gene3D" id="2.170.270.10">
    <property type="entry name" value="SET domain"/>
    <property type="match status" value="1"/>
</dbReference>
<protein>
    <submittedName>
        <fullName evidence="6">Cytidine deaminase-like protein</fullName>
    </submittedName>
</protein>
<sequence>MVSSTSSLPSGPRGGPKHLNSSGCIIKSVPGRGRGVYAERFIPRGTVIEISPVLLFQKDEYENYGKHTVLDHYTFVWPENRMALALGLGSLFNHADPPNVSFSLDPPTESIKYTTVHDIQPGQELCIFYGHKIWFTPSEGMNTPERPVTPEDGWGGLGLIEAADTMGVAEEGVMEAVPRNPYEGGDPDDTINEEDLPFTRFKPIPEEEALESIRTVEAWVVDVPDPKHLGPLIKWIKQAKLESPDVAHLKRIRKDLTTKSTTLLLSLASTPPSDSPSVASAPLERPPLPDHLDLPEPYRAAVPASSALTTLSLELKNTIWPTMFTPKRKDEIEPWTRGQARWAWDAMRAAVAEAHSATALGEKPIAAHIAVSYKHSDDDLEGESISFTAHDTRTSTAHPLRHAAINVIRKLADYQASKYPAAPKSYLPIPGPSSDPASPTSTPPSTTVTPALAEPTQADPLAQNGTHYLLTNQTVFLTHEPCIMCSMALLHSRVKEVFYLYPMPKTGGCGSLTCLPQLKGVNHRFGIARWDAGSGVGGDEGVLRVGEEIDA</sequence>
<evidence type="ECO:0000256" key="2">
    <source>
        <dbReference type="ARBA" id="ARBA00038160"/>
    </source>
</evidence>
<keyword evidence="1" id="KW-0819">tRNA processing</keyword>
<dbReference type="CDD" id="cd10540">
    <property type="entry name" value="SET_SpSet7-like"/>
    <property type="match status" value="1"/>
</dbReference>
<dbReference type="OrthoDB" id="3180714at2759"/>
<dbReference type="AlphaFoldDB" id="A0A4Y7U0E6"/>
<dbReference type="CDD" id="cd01285">
    <property type="entry name" value="nucleoside_deaminase"/>
    <property type="match status" value="1"/>
</dbReference>
<name>A0A4Y7U0E6_COPMI</name>
<dbReference type="SUPFAM" id="SSF82199">
    <property type="entry name" value="SET domain"/>
    <property type="match status" value="1"/>
</dbReference>
<gene>
    <name evidence="6" type="ORF">FA13DRAFT_1618630</name>
</gene>
<dbReference type="Pfam" id="PF00383">
    <property type="entry name" value="dCMP_cyt_deam_1"/>
    <property type="match status" value="1"/>
</dbReference>
<dbReference type="PROSITE" id="PS50280">
    <property type="entry name" value="SET"/>
    <property type="match status" value="1"/>
</dbReference>
<feature type="region of interest" description="Disordered" evidence="3">
    <location>
        <begin position="1"/>
        <end position="23"/>
    </location>
</feature>
<dbReference type="SMART" id="SM00317">
    <property type="entry name" value="SET"/>
    <property type="match status" value="1"/>
</dbReference>
<dbReference type="Pfam" id="PF00856">
    <property type="entry name" value="SET"/>
    <property type="match status" value="1"/>
</dbReference>
<dbReference type="STRING" id="71717.A0A4Y7U0E6"/>
<feature type="region of interest" description="Disordered" evidence="3">
    <location>
        <begin position="267"/>
        <end position="286"/>
    </location>
</feature>
<dbReference type="PANTHER" id="PTHR11079">
    <property type="entry name" value="CYTOSINE DEAMINASE FAMILY MEMBER"/>
    <property type="match status" value="1"/>
</dbReference>
<dbReference type="GO" id="GO:0005634">
    <property type="term" value="C:nucleus"/>
    <property type="evidence" value="ECO:0007669"/>
    <property type="project" value="TreeGrafter"/>
</dbReference>
<dbReference type="GO" id="GO:0005737">
    <property type="term" value="C:cytoplasm"/>
    <property type="evidence" value="ECO:0007669"/>
    <property type="project" value="TreeGrafter"/>
</dbReference>
<dbReference type="GO" id="GO:0052717">
    <property type="term" value="F:tRNA-specific adenosine-34 deaminase activity"/>
    <property type="evidence" value="ECO:0007669"/>
    <property type="project" value="TreeGrafter"/>
</dbReference>
<proteinExistence type="inferred from homology"/>
<dbReference type="Gene3D" id="3.40.140.10">
    <property type="entry name" value="Cytidine Deaminase, domain 2"/>
    <property type="match status" value="1"/>
</dbReference>
<evidence type="ECO:0000259" key="5">
    <source>
        <dbReference type="PROSITE" id="PS51747"/>
    </source>
</evidence>
<dbReference type="SUPFAM" id="SSF53927">
    <property type="entry name" value="Cytidine deaminase-like"/>
    <property type="match status" value="1"/>
</dbReference>
<accession>A0A4Y7U0E6</accession>
<organism evidence="6 7">
    <name type="scientific">Coprinellus micaceus</name>
    <name type="common">Glistening ink-cap mushroom</name>
    <name type="synonym">Coprinus micaceus</name>
    <dbReference type="NCBI Taxonomy" id="71717"/>
    <lineage>
        <taxon>Eukaryota</taxon>
        <taxon>Fungi</taxon>
        <taxon>Dikarya</taxon>
        <taxon>Basidiomycota</taxon>
        <taxon>Agaricomycotina</taxon>
        <taxon>Agaricomycetes</taxon>
        <taxon>Agaricomycetidae</taxon>
        <taxon>Agaricales</taxon>
        <taxon>Agaricineae</taxon>
        <taxon>Psathyrellaceae</taxon>
        <taxon>Coprinellus</taxon>
    </lineage>
</organism>
<evidence type="ECO:0000256" key="1">
    <source>
        <dbReference type="ARBA" id="ARBA00022694"/>
    </source>
</evidence>
<comment type="caution">
    <text evidence="6">The sequence shown here is derived from an EMBL/GenBank/DDBJ whole genome shotgun (WGS) entry which is preliminary data.</text>
</comment>
<keyword evidence="7" id="KW-1185">Reference proteome</keyword>
<feature type="domain" description="SET" evidence="4">
    <location>
        <begin position="22"/>
        <end position="130"/>
    </location>
</feature>
<reference evidence="6 7" key="1">
    <citation type="journal article" date="2019" name="Nat. Ecol. Evol.">
        <title>Megaphylogeny resolves global patterns of mushroom evolution.</title>
        <authorList>
            <person name="Varga T."/>
            <person name="Krizsan K."/>
            <person name="Foldi C."/>
            <person name="Dima B."/>
            <person name="Sanchez-Garcia M."/>
            <person name="Sanchez-Ramirez S."/>
            <person name="Szollosi G.J."/>
            <person name="Szarkandi J.G."/>
            <person name="Papp V."/>
            <person name="Albert L."/>
            <person name="Andreopoulos W."/>
            <person name="Angelini C."/>
            <person name="Antonin V."/>
            <person name="Barry K.W."/>
            <person name="Bougher N.L."/>
            <person name="Buchanan P."/>
            <person name="Buyck B."/>
            <person name="Bense V."/>
            <person name="Catcheside P."/>
            <person name="Chovatia M."/>
            <person name="Cooper J."/>
            <person name="Damon W."/>
            <person name="Desjardin D."/>
            <person name="Finy P."/>
            <person name="Geml J."/>
            <person name="Haridas S."/>
            <person name="Hughes K."/>
            <person name="Justo A."/>
            <person name="Karasinski D."/>
            <person name="Kautmanova I."/>
            <person name="Kiss B."/>
            <person name="Kocsube S."/>
            <person name="Kotiranta H."/>
            <person name="LaButti K.M."/>
            <person name="Lechner B.E."/>
            <person name="Liimatainen K."/>
            <person name="Lipzen A."/>
            <person name="Lukacs Z."/>
            <person name="Mihaltcheva S."/>
            <person name="Morgado L.N."/>
            <person name="Niskanen T."/>
            <person name="Noordeloos M.E."/>
            <person name="Ohm R.A."/>
            <person name="Ortiz-Santana B."/>
            <person name="Ovrebo C."/>
            <person name="Racz N."/>
            <person name="Riley R."/>
            <person name="Savchenko A."/>
            <person name="Shiryaev A."/>
            <person name="Soop K."/>
            <person name="Spirin V."/>
            <person name="Szebenyi C."/>
            <person name="Tomsovsky M."/>
            <person name="Tulloss R.E."/>
            <person name="Uehling J."/>
            <person name="Grigoriev I.V."/>
            <person name="Vagvolgyi C."/>
            <person name="Papp T."/>
            <person name="Martin F.M."/>
            <person name="Miettinen O."/>
            <person name="Hibbett D.S."/>
            <person name="Nagy L.G."/>
        </authorList>
    </citation>
    <scope>NUCLEOTIDE SEQUENCE [LARGE SCALE GENOMIC DNA]</scope>
    <source>
        <strain evidence="6 7">FP101781</strain>
    </source>
</reference>
<dbReference type="Proteomes" id="UP000298030">
    <property type="component" value="Unassembled WGS sequence"/>
</dbReference>
<feature type="compositionally biased region" description="Low complexity" evidence="3">
    <location>
        <begin position="267"/>
        <end position="283"/>
    </location>
</feature>
<evidence type="ECO:0000313" key="7">
    <source>
        <dbReference type="Proteomes" id="UP000298030"/>
    </source>
</evidence>
<dbReference type="PANTHER" id="PTHR11079:SF156">
    <property type="entry name" value="INACTIVE TRNA-SPECIFIC ADENOSINE DEAMINASE-LIKE PROTEIN 3-RELATED"/>
    <property type="match status" value="1"/>
</dbReference>
<feature type="region of interest" description="Disordered" evidence="3">
    <location>
        <begin position="425"/>
        <end position="451"/>
    </location>
</feature>
<evidence type="ECO:0000256" key="3">
    <source>
        <dbReference type="SAM" id="MobiDB-lite"/>
    </source>
</evidence>